<keyword evidence="2" id="KW-1185">Reference proteome</keyword>
<organism evidence="1 2">
    <name type="scientific">Erwinia tasmaniensis (strain DSM 17950 / CFBP 7177 / CIP 109463 / NCPPB 4357 / Et1/99)</name>
    <dbReference type="NCBI Taxonomy" id="465817"/>
    <lineage>
        <taxon>Bacteria</taxon>
        <taxon>Pseudomonadati</taxon>
        <taxon>Pseudomonadota</taxon>
        <taxon>Gammaproteobacteria</taxon>
        <taxon>Enterobacterales</taxon>
        <taxon>Erwiniaceae</taxon>
        <taxon>Erwinia</taxon>
    </lineage>
</organism>
<sequence>MASGGAICLVSLGVTMYVTQRQAGEVSMSHEGFCQTVKESHNDPLVKIPSSWDISKLQRNFIQSMLEDKNAK</sequence>
<dbReference type="Proteomes" id="UP000001726">
    <property type="component" value="Chromosome"/>
</dbReference>
<proteinExistence type="predicted"/>
<protein>
    <submittedName>
        <fullName evidence="1">Uncharacterized protein</fullName>
    </submittedName>
</protein>
<evidence type="ECO:0000313" key="1">
    <source>
        <dbReference type="EMBL" id="CAO96661.1"/>
    </source>
</evidence>
<gene>
    <name evidence="1" type="ordered locus">ETA_16150</name>
</gene>
<dbReference type="AlphaFoldDB" id="B2VKR5"/>
<dbReference type="KEGG" id="eta:ETA_16150"/>
<dbReference type="EMBL" id="CU468135">
    <property type="protein sequence ID" value="CAO96661.1"/>
    <property type="molecule type" value="Genomic_DNA"/>
</dbReference>
<dbReference type="HOGENOM" id="CLU_201730_0_0_6"/>
<name>B2VKR5_ERWT9</name>
<reference evidence="1 2" key="1">
    <citation type="journal article" date="2008" name="Environ. Microbiol.">
        <title>The genome of Erwinia tasmaniensis strain Et1/99, a non-pathogenic bacterium in the genus Erwinia.</title>
        <authorList>
            <person name="Kube M."/>
            <person name="Migdoll A.M."/>
            <person name="Mueller I."/>
            <person name="Kuhl H."/>
            <person name="Beck A."/>
            <person name="Reinhardt R."/>
            <person name="Geider K."/>
        </authorList>
    </citation>
    <scope>NUCLEOTIDE SEQUENCE [LARGE SCALE GENOMIC DNA]</scope>
    <source>
        <strain evidence="2">DSM 17950 / CFBP 7177 / CIP 109463 / NCPPB 4357 / Et1/99</strain>
    </source>
</reference>
<accession>B2VKR5</accession>
<dbReference type="eggNOG" id="ENOG5031M7G">
    <property type="taxonomic scope" value="Bacteria"/>
</dbReference>
<evidence type="ECO:0000313" key="2">
    <source>
        <dbReference type="Proteomes" id="UP000001726"/>
    </source>
</evidence>